<dbReference type="SMART" id="SM00079">
    <property type="entry name" value="PBPe"/>
    <property type="match status" value="1"/>
</dbReference>
<sequence length="896" mass="101776">MGNWHFGIVNQKQAVFCLKLSKKVTLMRSCCCWLAISFLLISNLVAKVFWLSSLFGKRDVAGRIAFYVAVDQYSTSSVTFKSRMLSMENDEDVVELVDKGNENVRLLCESHEIPLVMVKFDDSSKPFLNSIDLYPPSTAVGTVISNLIKQFQWQRAVILYQDNFGEQHFKNTLSTINFTFQIKQNCIINYYLCKVVINSLFSKTVLFNLKTCMLFFGLMQLQELLNLQRKDYSVIFHAQRLNPGRQFRPQLKQLKELQHIYFFVVQADLVTVRKFLDDAMEMNMLGPYYHYVFTDLDVYTLDLIPYKMKGCNITAIRFVDDDAPVTKRIIARLKNHKATNGSWPIFTSGTLPTYVAVINDAVSVITKTAIVLQNSLKPESIDCRNESVWRGGTTFMNFLKATAFQGSTGHIQFDGYGKRFNFSMQIVEATTQGFVKIAAWTQQRGLEHVKSDLPKTAQIAESLENKVLRVTVYMEAPFVMYKKSVEKLSGNDRYEGFCIDLLERIAEMNKFNFTIHEVKDKSYGTPDANGRWNGIIGELINGDADVAVASLTINFVRSEVIDFSVPYMHLGISILFKKPEKTPPSLLSFLAPLSLDVWMYMGAAYVVVSLILWLVARISPSEWVCSHTCQGEEENKENQFSLGNSFWFTIGSLMQQGCDIAPRAVGTRMVASVWWFFTLILISSYTANLAAFLTVERMEYTINSAEDLVKQTKIRYGTLNRGSTMQFFKDSKIPVYEKMWMAMKSSEPSVFVNGSREGISRVKQGNYAYLMESSMLEFYVERDCDLTQIGGLLDSKGYGIGFRKGSPYREAISQTILYLQEKTVITELKDKWWKRRGGGKCDSADGKSSISAELGLQNVGGVFVVMLLGLGLAVGVTIFEKLKTYTRSRQQKKDNN</sequence>
<evidence type="ECO:0000256" key="3">
    <source>
        <dbReference type="ARBA" id="ARBA00022475"/>
    </source>
</evidence>
<keyword evidence="2" id="KW-0813">Transport</keyword>
<dbReference type="InterPro" id="IPR019594">
    <property type="entry name" value="Glu/Gly-bd"/>
</dbReference>
<dbReference type="GO" id="GO:0045211">
    <property type="term" value="C:postsynaptic membrane"/>
    <property type="evidence" value="ECO:0007669"/>
    <property type="project" value="UniProtKB-SubCell"/>
</dbReference>
<feature type="binding site" evidence="17">
    <location>
        <position position="772"/>
    </location>
    <ligand>
        <name>L-glutamate</name>
        <dbReference type="ChEBI" id="CHEBI:29985"/>
    </ligand>
</feature>
<evidence type="ECO:0000256" key="10">
    <source>
        <dbReference type="ARBA" id="ARBA00023170"/>
    </source>
</evidence>
<comment type="subcellular location">
    <subcellularLocation>
        <location evidence="15">Postsynaptic cell membrane</location>
        <topology evidence="15">Multi-pass membrane protein</topology>
    </subcellularLocation>
</comment>
<evidence type="ECO:0000256" key="17">
    <source>
        <dbReference type="PIRSR" id="PIRSR601508-1"/>
    </source>
</evidence>
<keyword evidence="13" id="KW-1071">Ligand-gated ion channel</keyword>
<evidence type="ECO:0000256" key="15">
    <source>
        <dbReference type="ARBA" id="ARBA00034104"/>
    </source>
</evidence>
<dbReference type="STRING" id="990121.A0A0V0ZL74"/>
<keyword evidence="14" id="KW-0407">Ion channel</keyword>
<dbReference type="InterPro" id="IPR015683">
    <property type="entry name" value="Ionotropic_Glu_rcpt"/>
</dbReference>
<feature type="domain" description="Ionotropic glutamate receptor L-glutamate and glycine-binding" evidence="22">
    <location>
        <begin position="477"/>
        <end position="541"/>
    </location>
</feature>
<protein>
    <recommendedName>
        <fullName evidence="16">Glutamate receptor 1</fullName>
    </recommendedName>
</protein>
<evidence type="ECO:0000256" key="12">
    <source>
        <dbReference type="ARBA" id="ARBA00023257"/>
    </source>
</evidence>
<dbReference type="FunFam" id="3.40.190.10:FF:000060">
    <property type="entry name" value="Glutamate receptor ionotropic, kainate 1"/>
    <property type="match status" value="1"/>
</dbReference>
<keyword evidence="9 20" id="KW-0472">Membrane</keyword>
<dbReference type="Gene3D" id="1.10.287.70">
    <property type="match status" value="1"/>
</dbReference>
<evidence type="ECO:0000256" key="18">
    <source>
        <dbReference type="PIRSR" id="PIRSR601508-2"/>
    </source>
</evidence>
<evidence type="ECO:0000256" key="16">
    <source>
        <dbReference type="ARBA" id="ARBA00072754"/>
    </source>
</evidence>
<comment type="similarity">
    <text evidence="1">Belongs to the glutamate-gated ion channel (TC 1.A.10.1) family.</text>
</comment>
<feature type="binding site" evidence="17">
    <location>
        <position position="557"/>
    </location>
    <ligand>
        <name>L-glutamate</name>
        <dbReference type="ChEBI" id="CHEBI:29985"/>
    </ligand>
</feature>
<dbReference type="SUPFAM" id="SSF53850">
    <property type="entry name" value="Periplasmic binding protein-like II"/>
    <property type="match status" value="1"/>
</dbReference>
<gene>
    <name evidence="23" type="primary">GRIK2</name>
    <name evidence="23" type="ORF">T12_13320</name>
</gene>
<keyword evidence="6 20" id="KW-1133">Transmembrane helix</keyword>
<evidence type="ECO:0000256" key="13">
    <source>
        <dbReference type="ARBA" id="ARBA00023286"/>
    </source>
</evidence>
<keyword evidence="11" id="KW-0325">Glycoprotein</keyword>
<keyword evidence="8" id="KW-0406">Ion transport</keyword>
<feature type="transmembrane region" description="Helical" evidence="20">
    <location>
        <begin position="859"/>
        <end position="879"/>
    </location>
</feature>
<dbReference type="InterPro" id="IPR001320">
    <property type="entry name" value="Iontro_rcpt_C"/>
</dbReference>
<keyword evidence="10 23" id="KW-0675">Receptor</keyword>
<feature type="transmembrane region" description="Helical" evidence="20">
    <location>
        <begin position="597"/>
        <end position="616"/>
    </location>
</feature>
<dbReference type="GO" id="GO:0008328">
    <property type="term" value="C:ionotropic glutamate receptor complex"/>
    <property type="evidence" value="ECO:0007669"/>
    <property type="project" value="UniProtKB-ARBA"/>
</dbReference>
<dbReference type="InterPro" id="IPR028082">
    <property type="entry name" value="Peripla_BP_I"/>
</dbReference>
<feature type="domain" description="Ionotropic glutamate receptor C-terminal" evidence="21">
    <location>
        <begin position="467"/>
        <end position="835"/>
    </location>
</feature>
<evidence type="ECO:0000259" key="22">
    <source>
        <dbReference type="SMART" id="SM00918"/>
    </source>
</evidence>
<dbReference type="Pfam" id="PF01094">
    <property type="entry name" value="ANF_receptor"/>
    <property type="match status" value="1"/>
</dbReference>
<dbReference type="GO" id="GO:0004970">
    <property type="term" value="F:glutamate-gated receptor activity"/>
    <property type="evidence" value="ECO:0007669"/>
    <property type="project" value="UniProtKB-ARBA"/>
</dbReference>
<dbReference type="Proteomes" id="UP000054783">
    <property type="component" value="Unassembled WGS sequence"/>
</dbReference>
<dbReference type="InterPro" id="IPR001508">
    <property type="entry name" value="Iono_Glu_rcpt_met"/>
</dbReference>
<feature type="binding site" evidence="17">
    <location>
        <position position="724"/>
    </location>
    <ligand>
        <name>L-glutamate</name>
        <dbReference type="ChEBI" id="CHEBI:29985"/>
    </ligand>
</feature>
<feature type="binding site" evidence="17">
    <location>
        <position position="723"/>
    </location>
    <ligand>
        <name>L-glutamate</name>
        <dbReference type="ChEBI" id="CHEBI:29985"/>
    </ligand>
</feature>
<evidence type="ECO:0000256" key="5">
    <source>
        <dbReference type="ARBA" id="ARBA00022729"/>
    </source>
</evidence>
<dbReference type="InterPro" id="IPR001828">
    <property type="entry name" value="ANF_lig-bd_rcpt"/>
</dbReference>
<evidence type="ECO:0000313" key="23">
    <source>
        <dbReference type="EMBL" id="KRY13293.1"/>
    </source>
</evidence>
<dbReference type="EMBL" id="JYDQ01000142">
    <property type="protein sequence ID" value="KRY13293.1"/>
    <property type="molecule type" value="Genomic_DNA"/>
</dbReference>
<dbReference type="Pfam" id="PF10613">
    <property type="entry name" value="Lig_chan-Glu_bd"/>
    <property type="match status" value="1"/>
</dbReference>
<keyword evidence="4 20" id="KW-0812">Transmembrane</keyword>
<evidence type="ECO:0000256" key="9">
    <source>
        <dbReference type="ARBA" id="ARBA00023136"/>
    </source>
</evidence>
<evidence type="ECO:0000256" key="7">
    <source>
        <dbReference type="ARBA" id="ARBA00023018"/>
    </source>
</evidence>
<dbReference type="FunFam" id="3.40.190.10:FF:000001">
    <property type="entry name" value="Glutamate receptor ionotropic, kainate 2"/>
    <property type="match status" value="1"/>
</dbReference>
<dbReference type="SUPFAM" id="SSF53822">
    <property type="entry name" value="Periplasmic binding protein-like I"/>
    <property type="match status" value="1"/>
</dbReference>
<evidence type="ECO:0000256" key="20">
    <source>
        <dbReference type="SAM" id="Phobius"/>
    </source>
</evidence>
<feature type="site" description="Interaction with the cone snail toxin Con-ikot-ikot" evidence="18">
    <location>
        <position position="729"/>
    </location>
</feature>
<keyword evidence="24" id="KW-1185">Reference proteome</keyword>
<evidence type="ECO:0000259" key="21">
    <source>
        <dbReference type="SMART" id="SM00079"/>
    </source>
</evidence>
<evidence type="ECO:0000256" key="8">
    <source>
        <dbReference type="ARBA" id="ARBA00023065"/>
    </source>
</evidence>
<evidence type="ECO:0000256" key="11">
    <source>
        <dbReference type="ARBA" id="ARBA00023180"/>
    </source>
</evidence>
<evidence type="ECO:0000256" key="1">
    <source>
        <dbReference type="ARBA" id="ARBA00008685"/>
    </source>
</evidence>
<dbReference type="PRINTS" id="PR00177">
    <property type="entry name" value="NMDARECEPTOR"/>
</dbReference>
<keyword evidence="5" id="KW-0732">Signal</keyword>
<dbReference type="Pfam" id="PF00060">
    <property type="entry name" value="Lig_chan"/>
    <property type="match status" value="1"/>
</dbReference>
<dbReference type="SUPFAM" id="SSF81324">
    <property type="entry name" value="Voltage-gated potassium channels"/>
    <property type="match status" value="1"/>
</dbReference>
<keyword evidence="19" id="KW-1015">Disulfide bond</keyword>
<name>A0A0V0ZL74_9BILA</name>
<dbReference type="OrthoDB" id="5984008at2759"/>
<proteinExistence type="inferred from homology"/>
<feature type="transmembrane region" description="Helical" evidence="20">
    <location>
        <begin position="673"/>
        <end position="695"/>
    </location>
</feature>
<evidence type="ECO:0000256" key="4">
    <source>
        <dbReference type="ARBA" id="ARBA00022692"/>
    </source>
</evidence>
<accession>A0A0V0ZL74</accession>
<evidence type="ECO:0000256" key="19">
    <source>
        <dbReference type="PIRSR" id="PIRSR601508-3"/>
    </source>
</evidence>
<reference evidence="23 24" key="1">
    <citation type="submission" date="2015-01" db="EMBL/GenBank/DDBJ databases">
        <title>Evolution of Trichinella species and genotypes.</title>
        <authorList>
            <person name="Korhonen P.K."/>
            <person name="Edoardo P."/>
            <person name="Giuseppe L.R."/>
            <person name="Gasser R.B."/>
        </authorList>
    </citation>
    <scope>NUCLEOTIDE SEQUENCE [LARGE SCALE GENOMIC DNA]</scope>
    <source>
        <strain evidence="23">ISS2496</strain>
    </source>
</reference>
<dbReference type="SMART" id="SM00918">
    <property type="entry name" value="Lig_chan-Glu_bd"/>
    <property type="match status" value="1"/>
</dbReference>
<dbReference type="AlphaFoldDB" id="A0A0V0ZL74"/>
<feature type="disulfide bond" evidence="19">
    <location>
        <begin position="784"/>
        <end position="841"/>
    </location>
</feature>
<evidence type="ECO:0000313" key="24">
    <source>
        <dbReference type="Proteomes" id="UP000054783"/>
    </source>
</evidence>
<dbReference type="PANTHER" id="PTHR18966">
    <property type="entry name" value="IONOTROPIC GLUTAMATE RECEPTOR"/>
    <property type="match status" value="1"/>
</dbReference>
<keyword evidence="3" id="KW-1003">Cell membrane</keyword>
<dbReference type="FunFam" id="1.10.287.70:FF:000064">
    <property type="entry name" value="Glutamate receptor ionotropic, kainate"/>
    <property type="match status" value="1"/>
</dbReference>
<comment type="caution">
    <text evidence="23">The sequence shown here is derived from an EMBL/GenBank/DDBJ whole genome shotgun (WGS) entry which is preliminary data.</text>
</comment>
<evidence type="ECO:0000256" key="2">
    <source>
        <dbReference type="ARBA" id="ARBA00022448"/>
    </source>
</evidence>
<keyword evidence="12" id="KW-0628">Postsynaptic cell membrane</keyword>
<dbReference type="Gene3D" id="3.40.190.10">
    <property type="entry name" value="Periplasmic binding protein-like II"/>
    <property type="match status" value="2"/>
</dbReference>
<evidence type="ECO:0000256" key="6">
    <source>
        <dbReference type="ARBA" id="ARBA00022989"/>
    </source>
</evidence>
<evidence type="ECO:0000256" key="14">
    <source>
        <dbReference type="ARBA" id="ARBA00023303"/>
    </source>
</evidence>
<dbReference type="Gene3D" id="3.40.50.2300">
    <property type="match status" value="2"/>
</dbReference>
<keyword evidence="7" id="KW-0770">Synapse</keyword>
<organism evidence="23 24">
    <name type="scientific">Trichinella patagoniensis</name>
    <dbReference type="NCBI Taxonomy" id="990121"/>
    <lineage>
        <taxon>Eukaryota</taxon>
        <taxon>Metazoa</taxon>
        <taxon>Ecdysozoa</taxon>
        <taxon>Nematoda</taxon>
        <taxon>Enoplea</taxon>
        <taxon>Dorylaimia</taxon>
        <taxon>Trichinellida</taxon>
        <taxon>Trichinellidae</taxon>
        <taxon>Trichinella</taxon>
    </lineage>
</organism>
<feature type="binding site" evidence="17">
    <location>
        <position position="552"/>
    </location>
    <ligand>
        <name>L-glutamate</name>
        <dbReference type="ChEBI" id="CHEBI:29985"/>
    </ligand>
</feature>
<feature type="site" description="Crucial to convey clamshell closure to channel opening" evidence="18">
    <location>
        <position position="702"/>
    </location>
</feature>